<accession>A0A151I4T6</accession>
<dbReference type="InterPro" id="IPR045091">
    <property type="entry name" value="Mad2-like"/>
</dbReference>
<dbReference type="Proteomes" id="UP000078540">
    <property type="component" value="Unassembled WGS sequence"/>
</dbReference>
<protein>
    <submittedName>
        <fullName evidence="2">Mitotic spindle assembly checkpoint protein MAD2B</fullName>
    </submittedName>
</protein>
<dbReference type="GO" id="GO:0016035">
    <property type="term" value="C:zeta DNA polymerase complex"/>
    <property type="evidence" value="ECO:0007669"/>
    <property type="project" value="TreeGrafter"/>
</dbReference>
<dbReference type="PANTHER" id="PTHR11842:SF10">
    <property type="entry name" value="MITOTIC SPINDLE ASSEMBLY CHECKPOINT PROTEIN MAD2B"/>
    <property type="match status" value="1"/>
</dbReference>
<dbReference type="InterPro" id="IPR003511">
    <property type="entry name" value="HORMA_dom"/>
</dbReference>
<dbReference type="Pfam" id="PF02301">
    <property type="entry name" value="HORMA"/>
    <property type="match status" value="1"/>
</dbReference>
<dbReference type="Gene3D" id="3.30.900.10">
    <property type="entry name" value="HORMA domain"/>
    <property type="match status" value="1"/>
</dbReference>
<dbReference type="STRING" id="520822.A0A151I4T6"/>
<reference evidence="2 3" key="1">
    <citation type="submission" date="2015-09" db="EMBL/GenBank/DDBJ databases">
        <title>Atta colombica WGS genome.</title>
        <authorList>
            <person name="Nygaard S."/>
            <person name="Hu H."/>
            <person name="Boomsma J."/>
            <person name="Zhang G."/>
        </authorList>
    </citation>
    <scope>NUCLEOTIDE SEQUENCE [LARGE SCALE GENOMIC DNA]</scope>
    <source>
        <strain evidence="2">Treedump-2</strain>
        <tissue evidence="2">Whole body</tissue>
    </source>
</reference>
<keyword evidence="3" id="KW-1185">Reference proteome</keyword>
<evidence type="ECO:0000313" key="3">
    <source>
        <dbReference type="Proteomes" id="UP000078540"/>
    </source>
</evidence>
<evidence type="ECO:0000259" key="1">
    <source>
        <dbReference type="PROSITE" id="PS50815"/>
    </source>
</evidence>
<dbReference type="SUPFAM" id="SSF56019">
    <property type="entry name" value="The spindle assembly checkpoint protein mad2"/>
    <property type="match status" value="1"/>
</dbReference>
<dbReference type="PROSITE" id="PS50815">
    <property type="entry name" value="HORMA"/>
    <property type="match status" value="1"/>
</dbReference>
<gene>
    <name evidence="2" type="ORF">ALC53_04310</name>
</gene>
<organism evidence="2 3">
    <name type="scientific">Atta colombica</name>
    <dbReference type="NCBI Taxonomy" id="520822"/>
    <lineage>
        <taxon>Eukaryota</taxon>
        <taxon>Metazoa</taxon>
        <taxon>Ecdysozoa</taxon>
        <taxon>Arthropoda</taxon>
        <taxon>Hexapoda</taxon>
        <taxon>Insecta</taxon>
        <taxon>Pterygota</taxon>
        <taxon>Neoptera</taxon>
        <taxon>Endopterygota</taxon>
        <taxon>Hymenoptera</taxon>
        <taxon>Apocrita</taxon>
        <taxon>Aculeata</taxon>
        <taxon>Formicoidea</taxon>
        <taxon>Formicidae</taxon>
        <taxon>Myrmicinae</taxon>
        <taxon>Atta</taxon>
    </lineage>
</organism>
<dbReference type="PANTHER" id="PTHR11842">
    <property type="entry name" value="MITOTIC SPINDLE ASSEMBLY CHECKPOINT PROTEIN MAD2"/>
    <property type="match status" value="1"/>
</dbReference>
<dbReference type="EMBL" id="KQ976445">
    <property type="protein sequence ID" value="KYM86116.1"/>
    <property type="molecule type" value="Genomic_DNA"/>
</dbReference>
<feature type="domain" description="HORMA" evidence="1">
    <location>
        <begin position="1"/>
        <end position="201"/>
    </location>
</feature>
<feature type="non-terminal residue" evidence="2">
    <location>
        <position position="1"/>
    </location>
</feature>
<proteinExistence type="predicted"/>
<dbReference type="InterPro" id="IPR036570">
    <property type="entry name" value="HORMA_dom_sf"/>
</dbReference>
<sequence>VGVDILLEFLEVAFNHILFFRKIYPKEIFVKKKIYGITVYVSEHPELNEYLSNVLNAIRELIKEDENSIKAINLTFYNKNKLPIEKFVFDMVKLQAEFMEYVELFFSILRRDPYYLKTEEALKTVCLKLSICDTYLRAIPDNSTFSIEIQTYETAHVTLNENPKCEDFPWIIKDDAVEMINKNLLPLKNIKTDCLNLQLYVIEDIVNKI</sequence>
<evidence type="ECO:0000313" key="2">
    <source>
        <dbReference type="EMBL" id="KYM86116.1"/>
    </source>
</evidence>
<name>A0A151I4T6_9HYME</name>
<dbReference type="AlphaFoldDB" id="A0A151I4T6"/>